<dbReference type="Proteomes" id="UP000683925">
    <property type="component" value="Unassembled WGS sequence"/>
</dbReference>
<dbReference type="AlphaFoldDB" id="A0A8S1X5T6"/>
<reference evidence="1" key="1">
    <citation type="submission" date="2021-01" db="EMBL/GenBank/DDBJ databases">
        <authorList>
            <consortium name="Genoscope - CEA"/>
            <person name="William W."/>
        </authorList>
    </citation>
    <scope>NUCLEOTIDE SEQUENCE</scope>
</reference>
<evidence type="ECO:0000313" key="1">
    <source>
        <dbReference type="EMBL" id="CAD8196132.1"/>
    </source>
</evidence>
<organism evidence="1 2">
    <name type="scientific">Paramecium octaurelia</name>
    <dbReference type="NCBI Taxonomy" id="43137"/>
    <lineage>
        <taxon>Eukaryota</taxon>
        <taxon>Sar</taxon>
        <taxon>Alveolata</taxon>
        <taxon>Ciliophora</taxon>
        <taxon>Intramacronucleata</taxon>
        <taxon>Oligohymenophorea</taxon>
        <taxon>Peniculida</taxon>
        <taxon>Parameciidae</taxon>
        <taxon>Paramecium</taxon>
    </lineage>
</organism>
<evidence type="ECO:0000313" key="2">
    <source>
        <dbReference type="Proteomes" id="UP000683925"/>
    </source>
</evidence>
<keyword evidence="2" id="KW-1185">Reference proteome</keyword>
<sequence>MASLSRNYPIIYYQTQPSEKTYRVLINQEFELQLVQINKNNLELDQEESRKMLVIKSNLIEYVANVKGGHIKLTTQRWRQEALIRPRNQDNRIR</sequence>
<accession>A0A8S1X5T6</accession>
<comment type="caution">
    <text evidence="1">The sequence shown here is derived from an EMBL/GenBank/DDBJ whole genome shotgun (WGS) entry which is preliminary data.</text>
</comment>
<proteinExistence type="predicted"/>
<protein>
    <submittedName>
        <fullName evidence="1">Uncharacterized protein</fullName>
    </submittedName>
</protein>
<dbReference type="EMBL" id="CAJJDP010000111">
    <property type="protein sequence ID" value="CAD8196132.1"/>
    <property type="molecule type" value="Genomic_DNA"/>
</dbReference>
<name>A0A8S1X5T6_PAROT</name>
<gene>
    <name evidence="1" type="ORF">POCTA_138.1.T1110011</name>
</gene>